<keyword evidence="9" id="KW-0378">Hydrolase</keyword>
<evidence type="ECO:0000256" key="5">
    <source>
        <dbReference type="ARBA" id="ARBA00022737"/>
    </source>
</evidence>
<evidence type="ECO:0000256" key="8">
    <source>
        <dbReference type="ARBA" id="ARBA00022786"/>
    </source>
</evidence>
<feature type="domain" description="Helicase ATP-binding" evidence="15">
    <location>
        <begin position="270"/>
        <end position="435"/>
    </location>
</feature>
<dbReference type="Gene3D" id="1.10.10.2130">
    <property type="entry name" value="DEAH helicase family, winged-helix domain"/>
    <property type="match status" value="1"/>
</dbReference>
<dbReference type="Gene3D" id="1.20.120.1750">
    <property type="match status" value="1"/>
</dbReference>
<dbReference type="PROSITE" id="PS51873">
    <property type="entry name" value="TRIAD"/>
    <property type="match status" value="1"/>
</dbReference>
<comment type="similarity">
    <text evidence="1">Belongs to the DEAD box helicase family. DEAH subfamily.</text>
</comment>
<dbReference type="InterPro" id="IPR027417">
    <property type="entry name" value="P-loop_NTPase"/>
</dbReference>
<keyword evidence="12" id="KW-0067">ATP-binding</keyword>
<organism evidence="18">
    <name type="scientific">Spirodela intermedia</name>
    <name type="common">Intermediate duckweed</name>
    <dbReference type="NCBI Taxonomy" id="51605"/>
    <lineage>
        <taxon>Eukaryota</taxon>
        <taxon>Viridiplantae</taxon>
        <taxon>Streptophyta</taxon>
        <taxon>Embryophyta</taxon>
        <taxon>Tracheophyta</taxon>
        <taxon>Spermatophyta</taxon>
        <taxon>Magnoliopsida</taxon>
        <taxon>Liliopsida</taxon>
        <taxon>Araceae</taxon>
        <taxon>Lemnoideae</taxon>
        <taxon>Spirodela</taxon>
    </lineage>
</organism>
<keyword evidence="14" id="KW-0175">Coiled coil</keyword>
<evidence type="ECO:0000259" key="16">
    <source>
        <dbReference type="PROSITE" id="PS51194"/>
    </source>
</evidence>
<dbReference type="PROSITE" id="PS00690">
    <property type="entry name" value="DEAH_ATP_HELICASE"/>
    <property type="match status" value="1"/>
</dbReference>
<keyword evidence="11" id="KW-0862">Zinc</keyword>
<dbReference type="FunFam" id="1.20.120.1750:FF:000020">
    <property type="entry name" value="ATP-dependent RNA helicase DEAH12 chloroplastic"/>
    <property type="match status" value="1"/>
</dbReference>
<dbReference type="InterPro" id="IPR056248">
    <property type="entry name" value="RBD_DEAH11/12"/>
</dbReference>
<dbReference type="GO" id="GO:0016787">
    <property type="term" value="F:hydrolase activity"/>
    <property type="evidence" value="ECO:0007669"/>
    <property type="project" value="UniProtKB-KW"/>
</dbReference>
<dbReference type="InterPro" id="IPR013087">
    <property type="entry name" value="Znf_C2H2_type"/>
</dbReference>
<evidence type="ECO:0000256" key="13">
    <source>
        <dbReference type="ARBA" id="ARBA00047984"/>
    </source>
</evidence>
<accession>A0A7I8ILQ2</accession>
<evidence type="ECO:0000256" key="10">
    <source>
        <dbReference type="ARBA" id="ARBA00022806"/>
    </source>
</evidence>
<dbReference type="EMBL" id="CACRZD030000004">
    <property type="protein sequence ID" value="CAA6658866.1"/>
    <property type="molecule type" value="Genomic_DNA"/>
</dbReference>
<keyword evidence="5" id="KW-0677">Repeat</keyword>
<dbReference type="PANTHER" id="PTHR18934">
    <property type="entry name" value="ATP-DEPENDENT RNA HELICASE"/>
    <property type="match status" value="1"/>
</dbReference>
<feature type="coiled-coil region" evidence="14">
    <location>
        <begin position="148"/>
        <end position="205"/>
    </location>
</feature>
<keyword evidence="6" id="KW-0547">Nucleotide-binding</keyword>
<evidence type="ECO:0000256" key="6">
    <source>
        <dbReference type="ARBA" id="ARBA00022741"/>
    </source>
</evidence>
<evidence type="ECO:0000256" key="1">
    <source>
        <dbReference type="ARBA" id="ARBA00008792"/>
    </source>
</evidence>
<evidence type="ECO:0000256" key="7">
    <source>
        <dbReference type="ARBA" id="ARBA00022771"/>
    </source>
</evidence>
<dbReference type="InterPro" id="IPR056245">
    <property type="entry name" value="KH_DEAH11/12"/>
</dbReference>
<evidence type="ECO:0000256" key="3">
    <source>
        <dbReference type="ARBA" id="ARBA00022679"/>
    </source>
</evidence>
<dbReference type="InterPro" id="IPR011709">
    <property type="entry name" value="DEAD-box_helicase_OB_fold"/>
</dbReference>
<dbReference type="SUPFAM" id="SSF52540">
    <property type="entry name" value="P-loop containing nucleoside triphosphate hydrolases"/>
    <property type="match status" value="1"/>
</dbReference>
<dbReference type="Pfam" id="PF00271">
    <property type="entry name" value="Helicase_C"/>
    <property type="match status" value="1"/>
</dbReference>
<evidence type="ECO:0000256" key="4">
    <source>
        <dbReference type="ARBA" id="ARBA00022723"/>
    </source>
</evidence>
<dbReference type="Pfam" id="PF24641">
    <property type="entry name" value="KH_DEAH11_2nd"/>
    <property type="match status" value="1"/>
</dbReference>
<dbReference type="CDD" id="cd20335">
    <property type="entry name" value="BRcat_RBR"/>
    <property type="match status" value="1"/>
</dbReference>
<comment type="catalytic activity">
    <reaction evidence="13">
        <text>ATP + H2O = ADP + phosphate + H(+)</text>
        <dbReference type="Rhea" id="RHEA:13065"/>
        <dbReference type="ChEBI" id="CHEBI:15377"/>
        <dbReference type="ChEBI" id="CHEBI:15378"/>
        <dbReference type="ChEBI" id="CHEBI:30616"/>
        <dbReference type="ChEBI" id="CHEBI:43474"/>
        <dbReference type="ChEBI" id="CHEBI:456216"/>
        <dbReference type="EC" id="3.6.4.13"/>
    </reaction>
</comment>
<dbReference type="Pfam" id="PF21010">
    <property type="entry name" value="HA2_C"/>
    <property type="match status" value="1"/>
</dbReference>
<evidence type="ECO:0000256" key="2">
    <source>
        <dbReference type="ARBA" id="ARBA00012552"/>
    </source>
</evidence>
<dbReference type="GO" id="GO:0005524">
    <property type="term" value="F:ATP binding"/>
    <property type="evidence" value="ECO:0007669"/>
    <property type="project" value="UniProtKB-KW"/>
</dbReference>
<dbReference type="InterPro" id="IPR056247">
    <property type="entry name" value="KH_DEAH11/12_2nd"/>
</dbReference>
<dbReference type="PROSITE" id="PS51194">
    <property type="entry name" value="HELICASE_CTER"/>
    <property type="match status" value="1"/>
</dbReference>
<dbReference type="Pfam" id="PF24471">
    <property type="entry name" value="KH_DEAH11"/>
    <property type="match status" value="1"/>
</dbReference>
<dbReference type="PROSITE" id="PS51192">
    <property type="entry name" value="HELICASE_ATP_BIND_1"/>
    <property type="match status" value="1"/>
</dbReference>
<dbReference type="InterPro" id="IPR011545">
    <property type="entry name" value="DEAD/DEAH_box_helicase_dom"/>
</dbReference>
<keyword evidence="19" id="KW-1185">Reference proteome</keyword>
<dbReference type="PANTHER" id="PTHR18934:SF81">
    <property type="entry name" value="ATP-DEPENDENT RNA HELICASE DEAH11, CHLOROPLASTIC-RELATED"/>
    <property type="match status" value="1"/>
</dbReference>
<protein>
    <recommendedName>
        <fullName evidence="2">RNA helicase</fullName>
        <ecNumber evidence="2">3.6.4.13</ecNumber>
    </recommendedName>
</protein>
<dbReference type="InterPro" id="IPR002464">
    <property type="entry name" value="DNA/RNA_helicase_DEAH_CS"/>
</dbReference>
<dbReference type="SMART" id="SM00647">
    <property type="entry name" value="IBR"/>
    <property type="match status" value="2"/>
</dbReference>
<dbReference type="CDD" id="cd18791">
    <property type="entry name" value="SF2_C_RHA"/>
    <property type="match status" value="1"/>
</dbReference>
<dbReference type="FunFam" id="3.40.50.300:FF:001279">
    <property type="entry name" value="ATP-dependent RNA helicase DEAH12 chloroplastic"/>
    <property type="match status" value="1"/>
</dbReference>
<dbReference type="Gene3D" id="3.40.50.300">
    <property type="entry name" value="P-loop containing nucleotide triphosphate hydrolases"/>
    <property type="match status" value="2"/>
</dbReference>
<evidence type="ECO:0000256" key="11">
    <source>
        <dbReference type="ARBA" id="ARBA00022833"/>
    </source>
</evidence>
<dbReference type="InterPro" id="IPR014001">
    <property type="entry name" value="Helicase_ATP-bd"/>
</dbReference>
<name>A0A7I8ILQ2_SPIIN</name>
<dbReference type="Proteomes" id="UP001189122">
    <property type="component" value="Unassembled WGS sequence"/>
</dbReference>
<dbReference type="GO" id="GO:0016740">
    <property type="term" value="F:transferase activity"/>
    <property type="evidence" value="ECO:0007669"/>
    <property type="project" value="UniProtKB-KW"/>
</dbReference>
<dbReference type="Pfam" id="PF24637">
    <property type="entry name" value="RRM_DEAH11"/>
    <property type="match status" value="1"/>
</dbReference>
<dbReference type="CDD" id="cd17917">
    <property type="entry name" value="DEXHc_RHA-like"/>
    <property type="match status" value="1"/>
</dbReference>
<dbReference type="InterPro" id="IPR042035">
    <property type="entry name" value="DEAH_win-hel_dom"/>
</dbReference>
<dbReference type="CDD" id="cd22585">
    <property type="entry name" value="Rcat_RBR_DEAH12-like"/>
    <property type="match status" value="1"/>
</dbReference>
<evidence type="ECO:0000259" key="17">
    <source>
        <dbReference type="PROSITE" id="PS51873"/>
    </source>
</evidence>
<dbReference type="InterPro" id="IPR056244">
    <property type="entry name" value="RRM_DEAH11/12"/>
</dbReference>
<dbReference type="Pfam" id="PF00270">
    <property type="entry name" value="DEAD"/>
    <property type="match status" value="1"/>
</dbReference>
<dbReference type="Pfam" id="PF24475">
    <property type="entry name" value="RBD_DEAH11"/>
    <property type="match status" value="1"/>
</dbReference>
<dbReference type="InterPro" id="IPR056246">
    <property type="entry name" value="KH_DEAH11/12_1st"/>
</dbReference>
<dbReference type="PROSITE" id="PS00028">
    <property type="entry name" value="ZINC_FINGER_C2H2_1"/>
    <property type="match status" value="1"/>
</dbReference>
<keyword evidence="7" id="KW-0863">Zinc-finger</keyword>
<evidence type="ECO:0000313" key="18">
    <source>
        <dbReference type="EMBL" id="CAA2619140.1"/>
    </source>
</evidence>
<gene>
    <name evidence="18" type="ORF">SI7747_04005307</name>
</gene>
<dbReference type="EC" id="3.6.4.13" evidence="2"/>
<dbReference type="InterPro" id="IPR044066">
    <property type="entry name" value="TRIAD_supradom"/>
</dbReference>
<keyword evidence="3" id="KW-0808">Transferase</keyword>
<dbReference type="Pfam" id="PF07717">
    <property type="entry name" value="OB_NTP_bind"/>
    <property type="match status" value="1"/>
</dbReference>
<feature type="domain" description="RING-type" evidence="17">
    <location>
        <begin position="1315"/>
        <end position="1534"/>
    </location>
</feature>
<evidence type="ECO:0000256" key="9">
    <source>
        <dbReference type="ARBA" id="ARBA00022801"/>
    </source>
</evidence>
<evidence type="ECO:0000256" key="12">
    <source>
        <dbReference type="ARBA" id="ARBA00022840"/>
    </source>
</evidence>
<evidence type="ECO:0000259" key="15">
    <source>
        <dbReference type="PROSITE" id="PS51192"/>
    </source>
</evidence>
<proteinExistence type="inferred from homology"/>
<evidence type="ECO:0000256" key="14">
    <source>
        <dbReference type="SAM" id="Coils"/>
    </source>
</evidence>
<dbReference type="Pfam" id="PF01485">
    <property type="entry name" value="IBR"/>
    <property type="match status" value="2"/>
</dbReference>
<dbReference type="InterPro" id="IPR001650">
    <property type="entry name" value="Helicase_C-like"/>
</dbReference>
<dbReference type="EMBL" id="LR743591">
    <property type="protein sequence ID" value="CAA2619140.1"/>
    <property type="molecule type" value="Genomic_DNA"/>
</dbReference>
<keyword evidence="8" id="KW-0833">Ubl conjugation pathway</keyword>
<keyword evidence="10" id="KW-0347">Helicase</keyword>
<dbReference type="SMART" id="SM00490">
    <property type="entry name" value="HELICc"/>
    <property type="match status" value="1"/>
</dbReference>
<dbReference type="Pfam" id="PF24638">
    <property type="entry name" value="KH_DEAH11_1st"/>
    <property type="match status" value="1"/>
</dbReference>
<evidence type="ECO:0000313" key="19">
    <source>
        <dbReference type="Proteomes" id="UP001189122"/>
    </source>
</evidence>
<reference evidence="18 19" key="1">
    <citation type="submission" date="2019-12" db="EMBL/GenBank/DDBJ databases">
        <authorList>
            <person name="Scholz U."/>
            <person name="Mascher M."/>
            <person name="Fiebig A."/>
        </authorList>
    </citation>
    <scope>NUCLEOTIDE SEQUENCE</scope>
</reference>
<dbReference type="InterPro" id="IPR002867">
    <property type="entry name" value="IBR_dom"/>
</dbReference>
<dbReference type="GO" id="GO:0003723">
    <property type="term" value="F:RNA binding"/>
    <property type="evidence" value="ECO:0007669"/>
    <property type="project" value="TreeGrafter"/>
</dbReference>
<keyword evidence="4" id="KW-0479">Metal-binding</keyword>
<dbReference type="GO" id="GO:0008270">
    <property type="term" value="F:zinc ion binding"/>
    <property type="evidence" value="ECO:0007669"/>
    <property type="project" value="UniProtKB-KW"/>
</dbReference>
<sequence>MRGRGGPYRSSWAPGGFPARPRVASLPAAVFSVVLERKRHHRDRGGAADLAPADLETLIADCPVRPKTSIVLKSGSVAVKLFFPAWPDALESAVYFWGRRLDGAHEMAVRVLSNVPTNDEVCDRAEEAVRLRNLFAGHARGLLACESVRRCDQRIEEVSAEIRKLSESMKNRTKLPLFLERMARRSRLEEERDQLRQKRGEFQAGLRSILTLLGEEAGGEGSVGKEEGDGVEVFGARGELDWNQIHWLLIRERRRLDEGLPIFAYRRKILNVINSNQVVILVGETGSGKSTQIVQFLADAWLDTPGSIICTQPRKIAAVSLAQRVSEESHGCCQDDLATSYVTYSPAARAFKSKVVFTTDHCFLKHMMNDASLTGVSHVLVDEAHERSLNTDLILALVKSLLLRRLDLRLIVMSATVDARRLSDYYFGCLTFPVAGRAFPVEVKYQEVSCGSADYVADVVKMVGLIHRTEEDGAVLAFLTSQMEVEWACERFEASSSAVVLPLHGKLSREEQHRVFQSFPGKRKVIFSTNIAETSLTIPGVKYVVDSGVVKESRFEPGSGMNVLRVCRISQSSARQRAGRAGRAEAGKCYRLYSESEFQSMAMHEEPEIRKVHLGIAVLRIIALGVKNVQEFDFVDSPDRTGIEPRLGKMILDCHSRGLSKEGVVLAAVMANASSIFCRVGTDEEKLRADCLKVPFCHRDGDLFTLLSVYQEWERAQESKNRWCWQNSINAKSMRRCQETVGELDLCLYNELNIVVPTYWKWGKQKSSSEYCKLLKKVVLSSLAENVAMFSGCDRLGYEVASSGQHLQLHPSCSLFVYGKMPTWVVFGEILSAKRQYLMMKRNEIIGVSRTVLSRLCGRGNSNLRGSRIRIEVDFDRGAIQLHASPEDVDKVNALINDALDHETKYLRNECTEKRLHLELDGRRLTVEICHPAAHSLDDLELLMAVDRHVSGGIATVHRYGGGAPAAASSPEAASDGSRWGRSHFSVRMLKSTFAGGGLPFPPQKYDDCVVVGGIGRDVSEEEIFEVLGGATSRRIAAVRLLRGVAVEQPSAKACEEALLREMSPSWQASSSPGRALRVQVFEPAPMDHLMRALISFDGSLHLEAARALTRLGGMTLPGCQHWQRIQCRQVFRSSLTCPSHVYHAIRTQLDSLLESFNQLRGVEVGLEKNDNGLYRVRISANGTKTIADLRRPLEELMKGKTVAHPELTPAATQLCCSRDGAAAMNSGTIRIFGPPPAVAAAESKLVRSLLALHESRQLEVPLRGGDLPAELMKEVVQKFGPDLRGLEERVPGASFLLHTRRHVLQIRGRVEHRRKVDQIIAELAGDCGGRATRPSPSDDECCCPICLASWRTPTGWKAADPRGLPAELPGGAWQLPVPILLVDLRCLLPPGTCKLEELFRASVAAFVAGSGGAYRFCPSPDCPGVYKVAEEEAAAAPYACGACSAETCRRCHLEYHPWVSCRRYRELKEDPDVSLEEWRRGKNNVKNCPSCGHAIEKTDGCSHVECRCGEHICWECLRTFPSGDDCYAHLRSVHLASL</sequence>
<dbReference type="GO" id="GO:0003724">
    <property type="term" value="F:RNA helicase activity"/>
    <property type="evidence" value="ECO:0007669"/>
    <property type="project" value="UniProtKB-EC"/>
</dbReference>
<dbReference type="SMART" id="SM00487">
    <property type="entry name" value="DEXDc"/>
    <property type="match status" value="1"/>
</dbReference>
<feature type="domain" description="Helicase C-terminal" evidence="16">
    <location>
        <begin position="461"/>
        <end position="630"/>
    </location>
</feature>
<dbReference type="SUPFAM" id="SSF57850">
    <property type="entry name" value="RING/U-box"/>
    <property type="match status" value="2"/>
</dbReference>